<dbReference type="PROSITE" id="PS51192">
    <property type="entry name" value="HELICASE_ATP_BIND_1"/>
    <property type="match status" value="1"/>
</dbReference>
<reference evidence="9" key="1">
    <citation type="submission" date="2021-02" db="EMBL/GenBank/DDBJ databases">
        <authorList>
            <person name="Nowell W R."/>
        </authorList>
    </citation>
    <scope>NUCLEOTIDE SEQUENCE</scope>
</reference>
<dbReference type="InterPro" id="IPR011115">
    <property type="entry name" value="SecA_DEAD"/>
</dbReference>
<dbReference type="GO" id="GO:0006886">
    <property type="term" value="P:intracellular protein transport"/>
    <property type="evidence" value="ECO:0007669"/>
    <property type="project" value="InterPro"/>
</dbReference>
<dbReference type="InterPro" id="IPR001650">
    <property type="entry name" value="Helicase_C-like"/>
</dbReference>
<proteinExistence type="predicted"/>
<dbReference type="Gene3D" id="3.40.50.300">
    <property type="entry name" value="P-loop containing nucleotide triphosphate hydrolases"/>
    <property type="match status" value="2"/>
</dbReference>
<feature type="coiled-coil region" evidence="4">
    <location>
        <begin position="1601"/>
        <end position="1644"/>
    </location>
</feature>
<keyword evidence="2" id="KW-0813">Transport</keyword>
<dbReference type="Proteomes" id="UP000663887">
    <property type="component" value="Unassembled WGS sequence"/>
</dbReference>
<dbReference type="Gene3D" id="3.90.1440.10">
    <property type="entry name" value="SecA, preprotein cross-linking domain"/>
    <property type="match status" value="1"/>
</dbReference>
<keyword evidence="2" id="KW-0653">Protein transport</keyword>
<evidence type="ECO:0000256" key="1">
    <source>
        <dbReference type="ARBA" id="ARBA00022490"/>
    </source>
</evidence>
<dbReference type="PRINTS" id="PR00906">
    <property type="entry name" value="SECA"/>
</dbReference>
<evidence type="ECO:0000256" key="3">
    <source>
        <dbReference type="ARBA" id="ARBA00023010"/>
    </source>
</evidence>
<evidence type="ECO:0000313" key="11">
    <source>
        <dbReference type="Proteomes" id="UP000663887"/>
    </source>
</evidence>
<evidence type="ECO:0000256" key="4">
    <source>
        <dbReference type="SAM" id="Coils"/>
    </source>
</evidence>
<dbReference type="PROSITE" id="PS51194">
    <property type="entry name" value="HELICASE_CTER"/>
    <property type="match status" value="1"/>
</dbReference>
<dbReference type="SUPFAM" id="SSF52540">
    <property type="entry name" value="P-loop containing nucleoside triphosphate hydrolases"/>
    <property type="match status" value="2"/>
</dbReference>
<evidence type="ECO:0000313" key="9">
    <source>
        <dbReference type="EMBL" id="CAF2056982.1"/>
    </source>
</evidence>
<dbReference type="GO" id="GO:0016020">
    <property type="term" value="C:membrane"/>
    <property type="evidence" value="ECO:0007669"/>
    <property type="project" value="InterPro"/>
</dbReference>
<dbReference type="InterPro" id="IPR014018">
    <property type="entry name" value="SecA_motor_DEAD"/>
</dbReference>
<dbReference type="InterPro" id="IPR014001">
    <property type="entry name" value="Helicase_ATP-bd"/>
</dbReference>
<organism evidence="9 11">
    <name type="scientific">Rotaria magnacalcarata</name>
    <dbReference type="NCBI Taxonomy" id="392030"/>
    <lineage>
        <taxon>Eukaryota</taxon>
        <taxon>Metazoa</taxon>
        <taxon>Spiralia</taxon>
        <taxon>Gnathifera</taxon>
        <taxon>Rotifera</taxon>
        <taxon>Eurotatoria</taxon>
        <taxon>Bdelloidea</taxon>
        <taxon>Philodinida</taxon>
        <taxon>Philodinidae</taxon>
        <taxon>Rotaria</taxon>
    </lineage>
</organism>
<dbReference type="EMBL" id="CAJNRG010003384">
    <property type="protein sequence ID" value="CAF2056982.1"/>
    <property type="molecule type" value="Genomic_DNA"/>
</dbReference>
<keyword evidence="3" id="KW-0811">Translocation</keyword>
<gene>
    <name evidence="10" type="ORF">UXM345_LOCUS12946</name>
    <name evidence="9" type="ORF">XDN619_LOCUS9871</name>
</gene>
<dbReference type="SUPFAM" id="SSF48452">
    <property type="entry name" value="TPR-like"/>
    <property type="match status" value="1"/>
</dbReference>
<evidence type="ECO:0000256" key="5">
    <source>
        <dbReference type="SAM" id="MobiDB-lite"/>
    </source>
</evidence>
<evidence type="ECO:0000256" key="2">
    <source>
        <dbReference type="ARBA" id="ARBA00022927"/>
    </source>
</evidence>
<keyword evidence="4" id="KW-0175">Coiled coil</keyword>
<feature type="domain" description="Helicase ATP-binding" evidence="6">
    <location>
        <begin position="1719"/>
        <end position="1865"/>
    </location>
</feature>
<dbReference type="Pfam" id="PF07517">
    <property type="entry name" value="SecA_DEAD"/>
    <property type="match status" value="1"/>
</dbReference>
<feature type="domain" description="SecA family profile" evidence="8">
    <location>
        <begin position="1626"/>
        <end position="2274"/>
    </location>
</feature>
<dbReference type="SUPFAM" id="SSF48371">
    <property type="entry name" value="ARM repeat"/>
    <property type="match status" value="1"/>
</dbReference>
<dbReference type="PROSITE" id="PS51196">
    <property type="entry name" value="SECA_MOTOR_DEAD"/>
    <property type="match status" value="1"/>
</dbReference>
<evidence type="ECO:0008006" key="12">
    <source>
        <dbReference type="Google" id="ProtNLM"/>
    </source>
</evidence>
<dbReference type="InterPro" id="IPR036670">
    <property type="entry name" value="SecA_X-link_sf"/>
</dbReference>
<dbReference type="GO" id="GO:0005524">
    <property type="term" value="F:ATP binding"/>
    <property type="evidence" value="ECO:0007669"/>
    <property type="project" value="InterPro"/>
</dbReference>
<dbReference type="EMBL" id="CAJOBF010001376">
    <property type="protein sequence ID" value="CAF3944264.1"/>
    <property type="molecule type" value="Genomic_DNA"/>
</dbReference>
<evidence type="ECO:0000313" key="10">
    <source>
        <dbReference type="EMBL" id="CAF3944264.1"/>
    </source>
</evidence>
<dbReference type="SMART" id="SM00957">
    <property type="entry name" value="SecA_DEAD"/>
    <property type="match status" value="1"/>
</dbReference>
<dbReference type="InterPro" id="IPR011990">
    <property type="entry name" value="TPR-like_helical_dom_sf"/>
</dbReference>
<evidence type="ECO:0000259" key="8">
    <source>
        <dbReference type="PROSITE" id="PS51196"/>
    </source>
</evidence>
<name>A0A816Q4J2_9BILA</name>
<dbReference type="InterPro" id="IPR016024">
    <property type="entry name" value="ARM-type_fold"/>
</dbReference>
<keyword evidence="1" id="KW-0963">Cytoplasm</keyword>
<accession>A0A816Q4J2</accession>
<comment type="caution">
    <text evidence="9">The sequence shown here is derived from an EMBL/GenBank/DDBJ whole genome shotgun (WGS) entry which is preliminary data.</text>
</comment>
<dbReference type="InterPro" id="IPR000185">
    <property type="entry name" value="SecA"/>
</dbReference>
<dbReference type="GO" id="GO:0006605">
    <property type="term" value="P:protein targeting"/>
    <property type="evidence" value="ECO:0007669"/>
    <property type="project" value="InterPro"/>
</dbReference>
<dbReference type="InterPro" id="IPR027417">
    <property type="entry name" value="P-loop_NTPase"/>
</dbReference>
<feature type="domain" description="Helicase C-terminal" evidence="7">
    <location>
        <begin position="2112"/>
        <end position="2285"/>
    </location>
</feature>
<dbReference type="GO" id="GO:0017038">
    <property type="term" value="P:protein import"/>
    <property type="evidence" value="ECO:0007669"/>
    <property type="project" value="InterPro"/>
</dbReference>
<evidence type="ECO:0000259" key="6">
    <source>
        <dbReference type="PROSITE" id="PS51192"/>
    </source>
</evidence>
<dbReference type="Proteomes" id="UP000663842">
    <property type="component" value="Unassembled WGS sequence"/>
</dbReference>
<feature type="region of interest" description="Disordered" evidence="5">
    <location>
        <begin position="3372"/>
        <end position="3394"/>
    </location>
</feature>
<dbReference type="SUPFAM" id="SSF81767">
    <property type="entry name" value="Pre-protein crosslinking domain of SecA"/>
    <property type="match status" value="1"/>
</dbReference>
<sequence length="3394" mass="388778">MSDIIDDVETIIDRIENGETLSEDRMKKCANDLLNEKSSNRACRVFLALSEKKVFISDLVYERLCNIIINNHEQLAKDNSIRTIDLLIKNGRKASDLCLNALSIALQGEQSLKLRRYASKLLYTIIQQQNDLRLNSLLLNTMSDALHDPSDIVQSYTLNSFEQLVRNQQNEISQKTIDSMELLLSNIYQDINNNYGKCGLINSFFLNLLYRKYKINENLLEIFSELLVIEVIDQKDMLLNRSALYILQKAIENQLFDGCLTSKTLNNISTCFNLMSSNNKEMLEYSLKILCALNDDQLKLTQLNANLLKHYLKDTNLEESLRAYVTILLGNLCKIPYQYIDDDSSISIVDDTIDILIERLDYEKLLQSSIYALKNIAQYEHDYLSIFPLRKFVVILNRDNINKEIRQNACLIIALAIQNKQILTQYEIDGLENALNDVDSIVCVTALVAFHYFFELYHKMNDDYFSMIKSCVQNISTSSTELLLSSDEILSLNAAKLLEIIIKYNLKTDFTHDEINNLCIGLQTNLNKSIDQYIFESLNQIIVKQSDVPLNARNLIELEKIAQNILRQENFNKFDYDEFEKKLSAYINDTNFDNKIISMSVFKVFDNILKTNSYSSKLILILLQYVQNSQKLSIYLIETLMIQLFNNENIEKIEILIQILYYVIQNGQSLTDKMIQQFKEFFLVNQCCSKYTIQIFQLLINRNEIQIDRKIYEKFVCLLEDQKDYDMQRNLIETLAYSLQNLSINEELPSQQISTLIEIYFQSNSSTREIKYFSCVALNALIAHRTTLSNLTLDHLRKIYLQDDEFDDAQTMTSYSSTINLRDISLSILEQYLPMCKACENKVYICKIEQIIKQEMLAQEILENRNGTSRLEAGKQLLSIVQDEEGSVSMHNMRILELSFDLNDSSIEYKLIVVKIFECLAAYLNTSQIRFILGSISDNALSNVIINILKALIHLQKSFPIEALYILIDFISENKNQTLRDIVIDSLEMITKYEKISPYIFKRIQFEIFSKHLRDPTMNVENKKLAINNCLQFIRDGYKLSINTIESLEYLLKNSFNMKDIEEETLQLMELAVRNGQKLPPIFLNLLSRLTTDSRFNKGILIEIIKLLSNDTQALITQEILDNSEHELLNNLTESYEIFLKGAQNGCKLTKTTINRFEEILQSQDKIIRNQQRLDIMKILKNLAINKQTLEEDVIECLEKTMKGDGETMHKSILNILKYLPTYKPSTEFLIYLQDILERHPLYLQIGNILNKSTNLPIQVKLHIIHAFLVAEYIETDIDEKPLKLICRELLCGDLLSRIYQHNKYDKMNQFEFYANLNALENFFGFQSYSLDRDEILIFFIENHSNFTLKNINEILLLMKTNSEALLLLLFPSNDWLKKLQIHWIHTIVKKYQHIKLNESIIMTDDHAEKIANLLMTKLEFSVSLSECFLQRFNHIEDFNHLILFLDYLYEKNIYKELNLSDYFTRIDAQKIITKDINSWILDIQCDLISKKFLDLYKLRQCIKTDILQNIQSAIMLTCLNGWSLEVFEEFIDILKTKQDEPFELMMDNFLSTLAVINNYNLQYGISDKSGNRVESIFKLKNTKDWPLKMHQFAISVSFDRDEHEKNLKDLLDEMKSCNNIKDSKELNDSIESLEEKYHKIISTYSCDSQFYSIGKPINHWDENDIKTWATYYKENSKKASEKSIYEVICVVKRAIFLHNTKQQFEPRAIQILSLLLMLHASNANISRLAQIKTGEGKSVIIAMFAAIKALNGHKVDIVTTSPLLAKRDAENKEKFYTMLNLTVGENSGTSTVKSCYKNDIVYGNVNEFQFDILKDEYSLLGTRCQRKFDIAIVDEVDSMLIDDNSKICRLSSKIPAIDELKVILTVVWQELNRTHDRLARIDGKLYCVTAPFRMDENGEIILLKPATADDDGNITDTSAVAGDSNIDENDFIEVEDPYEFIENHIKNYVENKLLTPNDKNECLLNIPKHLTGFVKQQLTKWILNAWQAKFAYRENIDYLITDGKEGIKSIVPIDYRNTGIIQTNTSWPDGLHQFLQIKHKLRISAESLTTNFLSNVAFFSRYGKNLFGLTGTLGSKEAKDLIHYIYNVDFVIIPPYKYTQFVAYPDKLSQSEQEWLNECTRSIYNEAKINQRAVLVICETKSDASKIQEKLIEKDIQLKKTIKLYTRSDNEEQNAIDNELDCGQIIVATNLAGRGTDLGTTHKVEENGGLHVLVTFLPLNTRVEHQAFGRTSRQGKHGTAQLIALTPIDSKIKYDNIEQLKQDRDEREKLYIARAKHTELKNIERRDRLFGKFCTLRQKLRQQENDTYKLDSVEELWGLWLKITFAKDDSMNDTTDDLNDELLDKKFEEFSSKILADYSSNAIFQNPFYLILKGNEYIFQKKNYDDAIDFLRNAIKSDPIFAVSARYNLAYALIKKSSDKKTEAKSELEEALKTIDNILIPQQETMLISFRITQSHTSGTQDMLGATSNTDTKSDAEDQIMNRINLLCLCKNQIEQGKSAIEDAEDKKHDVRMEYKALDEFFSDINKPTLDINEFKENGFLGFFQLTQKEPTPWLSIIAVGLLGIAQAVAGAALIAFTGGAAAQIGTMLLSEGIGDMIHAIKSAITGEFSWKEYAIQKAISIAITIATCGMAALKETGQAIKSGFKGCATMVKTAAVGGKQLVGQFTKEGWKLVGKQIGQAFLKAGAKEILKTVLDKTILAELSKKINQEISEHIQQQVTEEVNGNQTIKDFLTVDSGLHRNNMCHNEIENMTNRMLHPQSNRFADAAISIAKGIANQLTNGTSGYALQIVTAGKCLLELTTFLKNFFIEFRRDLDKLKDHLKIDHLLHLNKPNDIDKRTAKEITETLKKEHYVGHDSIKVMKPLEPTVFKLDKHTIHETYVINVCNNIYTETTKQSEYGFEKNRIAKTLTDQLANYMTNRLNAELINPAVHTGVDAAVNHLSKRIEVAYVDSEGTLEKQLKSRRAQNDVIRRGKDVWERAAKERAKGIQKDNTQQDAPTHPDIENLAQKIENGAPGDLKDIMALSAKLGRPVQIFRNGAYDMTIGDMNAGEPMKLDFGEGHTGHIGHYTGTNDVTGITPTGANDCLFDTLSVQTNISSSELRQMAAAGIRENSDIYLKMMPSVHFLGEHSNKNLLYVGGDNAELVKVRKHSADDILSDPYLPSKEKLEKDLQKCLELSKQYKPESENDSPEIKGKLILETLIHDITDENIKETIARDKNLRNIFYSSLNGRLAAFKEENAQLFSNLSMDSSSVPIVSTFNELSGYWKNKTHPGLDKNLFYSQGSVNANFSSCSSAAATDFLPGPVKRMIANQPVNTAGKKAIETFGPAVCPVQFFSYQHKLVATDNRMTLAHHLAGVRPLRLIPTRPTHEELGRMKNKGMPSKNLPKYDKNA</sequence>
<protein>
    <recommendedName>
        <fullName evidence="12">Protein translocase subunit SecA</fullName>
    </recommendedName>
</protein>
<dbReference type="Gene3D" id="1.25.40.10">
    <property type="entry name" value="Tetratricopeptide repeat domain"/>
    <property type="match status" value="1"/>
</dbReference>
<evidence type="ECO:0000259" key="7">
    <source>
        <dbReference type="PROSITE" id="PS51194"/>
    </source>
</evidence>